<dbReference type="OrthoDB" id="5206740at2759"/>
<feature type="region of interest" description="Disordered" evidence="1">
    <location>
        <begin position="217"/>
        <end position="365"/>
    </location>
</feature>
<evidence type="ECO:0000313" key="3">
    <source>
        <dbReference type="Proteomes" id="UP000800041"/>
    </source>
</evidence>
<evidence type="ECO:0000256" key="1">
    <source>
        <dbReference type="SAM" id="MobiDB-lite"/>
    </source>
</evidence>
<keyword evidence="3" id="KW-1185">Reference proteome</keyword>
<accession>A0A6G1H7U4</accession>
<evidence type="ECO:0000313" key="2">
    <source>
        <dbReference type="EMBL" id="KAF1989090.1"/>
    </source>
</evidence>
<organism evidence="2 3">
    <name type="scientific">Aulographum hederae CBS 113979</name>
    <dbReference type="NCBI Taxonomy" id="1176131"/>
    <lineage>
        <taxon>Eukaryota</taxon>
        <taxon>Fungi</taxon>
        <taxon>Dikarya</taxon>
        <taxon>Ascomycota</taxon>
        <taxon>Pezizomycotina</taxon>
        <taxon>Dothideomycetes</taxon>
        <taxon>Pleosporomycetidae</taxon>
        <taxon>Aulographales</taxon>
        <taxon>Aulographaceae</taxon>
    </lineage>
</organism>
<gene>
    <name evidence="2" type="ORF">K402DRAFT_391248</name>
</gene>
<dbReference type="Proteomes" id="UP000800041">
    <property type="component" value="Unassembled WGS sequence"/>
</dbReference>
<name>A0A6G1H7U4_9PEZI</name>
<feature type="compositionally biased region" description="Low complexity" evidence="1">
    <location>
        <begin position="247"/>
        <end position="263"/>
    </location>
</feature>
<dbReference type="EMBL" id="ML977146">
    <property type="protein sequence ID" value="KAF1989090.1"/>
    <property type="molecule type" value="Genomic_DNA"/>
</dbReference>
<feature type="region of interest" description="Disordered" evidence="1">
    <location>
        <begin position="20"/>
        <end position="39"/>
    </location>
</feature>
<proteinExistence type="predicted"/>
<feature type="compositionally biased region" description="Low complexity" evidence="1">
    <location>
        <begin position="217"/>
        <end position="233"/>
    </location>
</feature>
<feature type="compositionally biased region" description="Basic residues" evidence="1">
    <location>
        <begin position="296"/>
        <end position="306"/>
    </location>
</feature>
<sequence>MMLVSPQAQVTQPTITQMASLTISPSPRPPPPQQRLKPERPKLSLNTTHLDNKHSLSKGIVASGLRIDALSAGVSPTVKNTFSNTFSRASPTPTPQSARPTLRLNSCLASTESASVETPVQLTLKTPSSASTVASLASSSSSLSSSSTDSAISLVPYKLSHSIRSILTNSPLPPQDHKMSNTCNRPRFPLAKSVSFRSPLSEEIHTTRYTLAHSDIESSISSSGSGSTISVPSNASESPQHAEERPSSSPEPSEPYSTPLSSVSPPPPLLRCASPEPMAPETEQQGPLATMEPKKSRSRIPRIRAGVKRDSSDEDSDSPPETPVAGRRKRHREWVWTLGPMEGKSQDAPIEDVRLHRESDDEQRR</sequence>
<dbReference type="AlphaFoldDB" id="A0A6G1H7U4"/>
<protein>
    <submittedName>
        <fullName evidence="2">Uncharacterized protein</fullName>
    </submittedName>
</protein>
<feature type="compositionally biased region" description="Basic and acidic residues" evidence="1">
    <location>
        <begin position="351"/>
        <end position="365"/>
    </location>
</feature>
<reference evidence="2" key="1">
    <citation type="journal article" date="2020" name="Stud. Mycol.">
        <title>101 Dothideomycetes genomes: a test case for predicting lifestyles and emergence of pathogens.</title>
        <authorList>
            <person name="Haridas S."/>
            <person name="Albert R."/>
            <person name="Binder M."/>
            <person name="Bloem J."/>
            <person name="Labutti K."/>
            <person name="Salamov A."/>
            <person name="Andreopoulos B."/>
            <person name="Baker S."/>
            <person name="Barry K."/>
            <person name="Bills G."/>
            <person name="Bluhm B."/>
            <person name="Cannon C."/>
            <person name="Castanera R."/>
            <person name="Culley D."/>
            <person name="Daum C."/>
            <person name="Ezra D."/>
            <person name="Gonzalez J."/>
            <person name="Henrissat B."/>
            <person name="Kuo A."/>
            <person name="Liang C."/>
            <person name="Lipzen A."/>
            <person name="Lutzoni F."/>
            <person name="Magnuson J."/>
            <person name="Mondo S."/>
            <person name="Nolan M."/>
            <person name="Ohm R."/>
            <person name="Pangilinan J."/>
            <person name="Park H.-J."/>
            <person name="Ramirez L."/>
            <person name="Alfaro M."/>
            <person name="Sun H."/>
            <person name="Tritt A."/>
            <person name="Yoshinaga Y."/>
            <person name="Zwiers L.-H."/>
            <person name="Turgeon B."/>
            <person name="Goodwin S."/>
            <person name="Spatafora J."/>
            <person name="Crous P."/>
            <person name="Grigoriev I."/>
        </authorList>
    </citation>
    <scope>NUCLEOTIDE SEQUENCE</scope>
    <source>
        <strain evidence="2">CBS 113979</strain>
    </source>
</reference>